<dbReference type="InterPro" id="IPR035538">
    <property type="entry name" value="Cyclophilin_PPIL4"/>
</dbReference>
<evidence type="ECO:0000256" key="10">
    <source>
        <dbReference type="RuleBase" id="RU365081"/>
    </source>
</evidence>
<dbReference type="Pfam" id="PF00076">
    <property type="entry name" value="RRM_1"/>
    <property type="match status" value="1"/>
</dbReference>
<feature type="region of interest" description="Disordered" evidence="11">
    <location>
        <begin position="89"/>
        <end position="114"/>
    </location>
</feature>
<gene>
    <name evidence="14" type="ORF">BCR42DRAFT_363437</name>
</gene>
<protein>
    <recommendedName>
        <fullName evidence="10">Peptidyl-prolyl cis-trans isomerase</fullName>
        <shortName evidence="10">PPIase</shortName>
        <ecNumber evidence="10">5.2.1.8</ecNumber>
    </recommendedName>
</protein>
<keyword evidence="5 9" id="KW-0694">RNA-binding</keyword>
<dbReference type="InterPro" id="IPR012677">
    <property type="entry name" value="Nucleotide-bd_a/b_plait_sf"/>
</dbReference>
<dbReference type="Gene3D" id="2.40.100.10">
    <property type="entry name" value="Cyclophilin-like"/>
    <property type="match status" value="1"/>
</dbReference>
<evidence type="ECO:0000256" key="9">
    <source>
        <dbReference type="PROSITE-ProRule" id="PRU00176"/>
    </source>
</evidence>
<evidence type="ECO:0000256" key="4">
    <source>
        <dbReference type="ARBA" id="ARBA00010739"/>
    </source>
</evidence>
<evidence type="ECO:0000313" key="15">
    <source>
        <dbReference type="Proteomes" id="UP000193560"/>
    </source>
</evidence>
<keyword evidence="7 10" id="KW-0413">Isomerase</keyword>
<dbReference type="GO" id="GO:0005634">
    <property type="term" value="C:nucleus"/>
    <property type="evidence" value="ECO:0007669"/>
    <property type="project" value="UniProtKB-SubCell"/>
</dbReference>
<evidence type="ECO:0000256" key="3">
    <source>
        <dbReference type="ARBA" id="ARBA00004123"/>
    </source>
</evidence>
<feature type="domain" description="RRM" evidence="13">
    <location>
        <begin position="248"/>
        <end position="326"/>
    </location>
</feature>
<dbReference type="Gene3D" id="3.30.70.330">
    <property type="match status" value="1"/>
</dbReference>
<dbReference type="SMART" id="SM00360">
    <property type="entry name" value="RRM"/>
    <property type="match status" value="1"/>
</dbReference>
<feature type="compositionally biased region" description="Basic and acidic residues" evidence="11">
    <location>
        <begin position="448"/>
        <end position="476"/>
    </location>
</feature>
<keyword evidence="15" id="KW-1185">Reference proteome</keyword>
<evidence type="ECO:0000256" key="11">
    <source>
        <dbReference type="SAM" id="MobiDB-lite"/>
    </source>
</evidence>
<dbReference type="Pfam" id="PF00160">
    <property type="entry name" value="Pro_isomerase"/>
    <property type="match status" value="1"/>
</dbReference>
<proteinExistence type="inferred from homology"/>
<keyword evidence="8 10" id="KW-0539">Nucleus</keyword>
<evidence type="ECO:0000259" key="12">
    <source>
        <dbReference type="PROSITE" id="PS50072"/>
    </source>
</evidence>
<dbReference type="PANTHER" id="PTHR45843">
    <property type="entry name" value="PEPTIDYL-PROLYL CIS-TRANS ISOMERASE-LIKE 4"/>
    <property type="match status" value="1"/>
</dbReference>
<evidence type="ECO:0000256" key="8">
    <source>
        <dbReference type="ARBA" id="ARBA00023242"/>
    </source>
</evidence>
<feature type="compositionally biased region" description="Basic and acidic residues" evidence="11">
    <location>
        <begin position="427"/>
        <end position="438"/>
    </location>
</feature>
<dbReference type="PROSITE" id="PS50102">
    <property type="entry name" value="RRM"/>
    <property type="match status" value="1"/>
</dbReference>
<dbReference type="GO" id="GO:0003723">
    <property type="term" value="F:RNA binding"/>
    <property type="evidence" value="ECO:0007669"/>
    <property type="project" value="UniProtKB-UniRule"/>
</dbReference>
<evidence type="ECO:0000256" key="7">
    <source>
        <dbReference type="ARBA" id="ARBA00023235"/>
    </source>
</evidence>
<comment type="function">
    <text evidence="2 10">PPIases accelerate the folding of proteins. It catalyzes the cis-trans isomerization of proline imidic peptide bonds in oligopeptides.</text>
</comment>
<feature type="compositionally biased region" description="Basic and acidic residues" evidence="11">
    <location>
        <begin position="352"/>
        <end position="370"/>
    </location>
</feature>
<feature type="compositionally biased region" description="Polar residues" evidence="11">
    <location>
        <begin position="91"/>
        <end position="102"/>
    </location>
</feature>
<dbReference type="PROSITE" id="PS50072">
    <property type="entry name" value="CSA_PPIASE_2"/>
    <property type="match status" value="1"/>
</dbReference>
<dbReference type="STRING" id="90262.A0A1X2J0I2"/>
<name>A0A1X2J0I2_9FUNG</name>
<evidence type="ECO:0000256" key="2">
    <source>
        <dbReference type="ARBA" id="ARBA00002388"/>
    </source>
</evidence>
<evidence type="ECO:0000256" key="5">
    <source>
        <dbReference type="ARBA" id="ARBA00022884"/>
    </source>
</evidence>
<dbReference type="CDD" id="cd12235">
    <property type="entry name" value="RRM_PPIL4"/>
    <property type="match status" value="1"/>
</dbReference>
<dbReference type="InterPro" id="IPR035542">
    <property type="entry name" value="CRIP"/>
</dbReference>
<dbReference type="GO" id="GO:0003755">
    <property type="term" value="F:peptidyl-prolyl cis-trans isomerase activity"/>
    <property type="evidence" value="ECO:0007669"/>
    <property type="project" value="UniProtKB-UniRule"/>
</dbReference>
<dbReference type="GO" id="GO:0006357">
    <property type="term" value="P:regulation of transcription by RNA polymerase II"/>
    <property type="evidence" value="ECO:0007669"/>
    <property type="project" value="EnsemblFungi"/>
</dbReference>
<dbReference type="AlphaFoldDB" id="A0A1X2J0I2"/>
<evidence type="ECO:0000256" key="1">
    <source>
        <dbReference type="ARBA" id="ARBA00000971"/>
    </source>
</evidence>
<comment type="catalytic activity">
    <reaction evidence="1 10">
        <text>[protein]-peptidylproline (omega=180) = [protein]-peptidylproline (omega=0)</text>
        <dbReference type="Rhea" id="RHEA:16237"/>
        <dbReference type="Rhea" id="RHEA-COMP:10747"/>
        <dbReference type="Rhea" id="RHEA-COMP:10748"/>
        <dbReference type="ChEBI" id="CHEBI:83833"/>
        <dbReference type="ChEBI" id="CHEBI:83834"/>
        <dbReference type="EC" id="5.2.1.8"/>
    </reaction>
</comment>
<feature type="compositionally biased region" description="Basic residues" evidence="11">
    <location>
        <begin position="392"/>
        <end position="415"/>
    </location>
</feature>
<feature type="region of interest" description="Disordered" evidence="11">
    <location>
        <begin position="341"/>
        <end position="476"/>
    </location>
</feature>
<dbReference type="CDD" id="cd01921">
    <property type="entry name" value="cyclophilin_RRM"/>
    <property type="match status" value="1"/>
</dbReference>
<dbReference type="InterPro" id="IPR029000">
    <property type="entry name" value="Cyclophilin-like_dom_sf"/>
</dbReference>
<dbReference type="EMBL" id="MCGE01000001">
    <property type="protein sequence ID" value="ORZ25320.1"/>
    <property type="molecule type" value="Genomic_DNA"/>
</dbReference>
<dbReference type="FunFam" id="3.30.70.330:FF:000287">
    <property type="entry name" value="Peptidyl-prolyl cis-trans isomerase"/>
    <property type="match status" value="1"/>
</dbReference>
<accession>A0A1X2J0I2</accession>
<dbReference type="SUPFAM" id="SSF54928">
    <property type="entry name" value="RNA-binding domain, RBD"/>
    <property type="match status" value="1"/>
</dbReference>
<evidence type="ECO:0000259" key="13">
    <source>
        <dbReference type="PROSITE" id="PS50102"/>
    </source>
</evidence>
<dbReference type="PANTHER" id="PTHR45843:SF1">
    <property type="entry name" value="PEPTIDYL-PROLYL CIS-TRANS ISOMERASE-LIKE 4"/>
    <property type="match status" value="1"/>
</dbReference>
<dbReference type="Proteomes" id="UP000193560">
    <property type="component" value="Unassembled WGS sequence"/>
</dbReference>
<comment type="caution">
    <text evidence="14">The sequence shown here is derived from an EMBL/GenBank/DDBJ whole genome shotgun (WGS) entry which is preliminary data.</text>
</comment>
<dbReference type="PRINTS" id="PR00153">
    <property type="entry name" value="CSAPPISMRASE"/>
</dbReference>
<keyword evidence="6 10" id="KW-0697">Rotamase</keyword>
<dbReference type="InterPro" id="IPR035979">
    <property type="entry name" value="RBD_domain_sf"/>
</dbReference>
<dbReference type="InterPro" id="IPR002130">
    <property type="entry name" value="Cyclophilin-type_PPIase_dom"/>
</dbReference>
<reference evidence="14 15" key="1">
    <citation type="submission" date="2016-07" db="EMBL/GenBank/DDBJ databases">
        <title>Pervasive Adenine N6-methylation of Active Genes in Fungi.</title>
        <authorList>
            <consortium name="DOE Joint Genome Institute"/>
            <person name="Mondo S.J."/>
            <person name="Dannebaum R.O."/>
            <person name="Kuo R.C."/>
            <person name="Labutti K."/>
            <person name="Haridas S."/>
            <person name="Kuo A."/>
            <person name="Salamov A."/>
            <person name="Ahrendt S.R."/>
            <person name="Lipzen A."/>
            <person name="Sullivan W."/>
            <person name="Andreopoulos W.B."/>
            <person name="Clum A."/>
            <person name="Lindquist E."/>
            <person name="Daum C."/>
            <person name="Ramamoorthy G.K."/>
            <person name="Gryganskyi A."/>
            <person name="Culley D."/>
            <person name="Magnuson J.K."/>
            <person name="James T.Y."/>
            <person name="O'Malley M.A."/>
            <person name="Stajich J.E."/>
            <person name="Spatafora J.W."/>
            <person name="Visel A."/>
            <person name="Grigoriev I.V."/>
        </authorList>
    </citation>
    <scope>NUCLEOTIDE SEQUENCE [LARGE SCALE GENOMIC DNA]</scope>
    <source>
        <strain evidence="14 15">NRRL 1336</strain>
    </source>
</reference>
<feature type="domain" description="PPIase cyclophilin-type" evidence="12">
    <location>
        <begin position="6"/>
        <end position="171"/>
    </location>
</feature>
<dbReference type="SUPFAM" id="SSF50891">
    <property type="entry name" value="Cyclophilin-like"/>
    <property type="match status" value="1"/>
</dbReference>
<evidence type="ECO:0000256" key="6">
    <source>
        <dbReference type="ARBA" id="ARBA00023110"/>
    </source>
</evidence>
<dbReference type="EC" id="5.2.1.8" evidence="10"/>
<dbReference type="FunFam" id="2.40.100.10:FF:000015">
    <property type="entry name" value="Peptidyl-prolyl cis-trans isomerase"/>
    <property type="match status" value="1"/>
</dbReference>
<comment type="similarity">
    <text evidence="4 10">Belongs to the cyclophilin-type PPIase family. PPIL4 subfamily.</text>
</comment>
<evidence type="ECO:0000313" key="14">
    <source>
        <dbReference type="EMBL" id="ORZ25320.1"/>
    </source>
</evidence>
<sequence length="476" mass="54984">MSVLLETSIGDIVIDLHTEECPRTSLNFLKLCKVKYYNFAPFHNVQKNFMAQTGDPTGKGDGGSSIFGEINGNQQRYFPAEIRPHLKHQQRGTVSMAVSNEQQQEDPESGGAVSGSQFFITLADGLDYLDGKYTVFGQVAEGWDVLDKLNEAYCDAQGRPYRDIRIRHTVVLDDPFDDPEGLQVPDASPVPTKEQLESIRIGEEEDIEENGDVEELERRKRAREAKAQALTLEMVGDLPFAEVRPPENILFVCKLNPVTRDEDLELIFSRFGRINSCEIIRDRTTGESLSYAFIEFDEKEHAEEAYFKMQSVLIDDRRIHVDFSQSVSKLHKDWISKRMQAGAGQSMGGFDDLQKRTRYRAGDSKQRGENYEYVFDDNSSKRSSHRSDKPSSGRHHQRRRSRSPSGSHHRSRHRDRSASPSSPSDYNNRRDYKSSSSRDHHHYHHHRSDSDRNRNRDNDRRRDDRDRRRDSERRHH</sequence>
<comment type="subcellular location">
    <subcellularLocation>
        <location evidence="3 10">Nucleus</location>
    </subcellularLocation>
</comment>
<dbReference type="GO" id="GO:0000785">
    <property type="term" value="C:chromatin"/>
    <property type="evidence" value="ECO:0007669"/>
    <property type="project" value="EnsemblFungi"/>
</dbReference>
<dbReference type="InterPro" id="IPR000504">
    <property type="entry name" value="RRM_dom"/>
</dbReference>
<dbReference type="OrthoDB" id="2083at2759"/>
<organism evidence="14 15">
    <name type="scientific">Absidia repens</name>
    <dbReference type="NCBI Taxonomy" id="90262"/>
    <lineage>
        <taxon>Eukaryota</taxon>
        <taxon>Fungi</taxon>
        <taxon>Fungi incertae sedis</taxon>
        <taxon>Mucoromycota</taxon>
        <taxon>Mucoromycotina</taxon>
        <taxon>Mucoromycetes</taxon>
        <taxon>Mucorales</taxon>
        <taxon>Cunninghamellaceae</taxon>
        <taxon>Absidia</taxon>
    </lineage>
</organism>